<evidence type="ECO:0000313" key="3">
    <source>
        <dbReference type="EMBL" id="PFX14851.1"/>
    </source>
</evidence>
<evidence type="ECO:0000256" key="1">
    <source>
        <dbReference type="SAM" id="MobiDB-lite"/>
    </source>
</evidence>
<accession>A0A2B4RB18</accession>
<comment type="caution">
    <text evidence="3">The sequence shown here is derived from an EMBL/GenBank/DDBJ whole genome shotgun (WGS) entry which is preliminary data.</text>
</comment>
<dbReference type="GO" id="GO:0006353">
    <property type="term" value="P:DNA-templated transcription termination"/>
    <property type="evidence" value="ECO:0007669"/>
    <property type="project" value="InterPro"/>
</dbReference>
<reference evidence="4" key="1">
    <citation type="journal article" date="2017" name="bioRxiv">
        <title>Comparative analysis of the genomes of Stylophora pistillata and Acropora digitifera provides evidence for extensive differences between species of corals.</title>
        <authorList>
            <person name="Voolstra C.R."/>
            <person name="Li Y."/>
            <person name="Liew Y.J."/>
            <person name="Baumgarten S."/>
            <person name="Zoccola D."/>
            <person name="Flot J.-F."/>
            <person name="Tambutte S."/>
            <person name="Allemand D."/>
            <person name="Aranda M."/>
        </authorList>
    </citation>
    <scope>NUCLEOTIDE SEQUENCE [LARGE SCALE GENOMIC DNA]</scope>
</reference>
<feature type="non-terminal residue" evidence="3">
    <location>
        <position position="483"/>
    </location>
</feature>
<feature type="domain" description="Rho termination factor-like N-terminal" evidence="2">
    <location>
        <begin position="46"/>
        <end position="78"/>
    </location>
</feature>
<name>A0A2B4RB18_STYPI</name>
<protein>
    <recommendedName>
        <fullName evidence="2">Rho termination factor-like N-terminal domain-containing protein</fullName>
    </recommendedName>
</protein>
<sequence>MDELETYTKAALLAKGKEMGLKGLHGLNKKDLIEVIKNPHTRKKDSKAELLMKAKELGLQGLYKLKKKDLIEVIKNPPPPSTRYCGVRKMERGLHGYSRLRKDELIRLIQSRPSTSSSSSNASTASTSKKGDSKRAKREKRETREAWSGIGKEEWEKWLNDQTEKKFEKVATFNKKRASKRAGEPLLDLPIPQQRQNNADSPPRSGNLLDDLVPEHGQKILKPTKPQGVKKKIEKAVDWGKKKVEDWGQWLKGVANTPQAVDDKLKDFKQYINELYKKSNNVSSFKLVERESSLKRFIKTYTIDGVGGYGPKDFLEVVKPIVINFLNTQKNIKIEFVFRCEMIKKNIITGEDEMTTSYFSSSQKIVFDESDREELYQESVEKMMESMATFLRNGSGWAFNRVEGLDLRIVKYTPLKGSSYIKLPKHLAKKMAIINMQNEDEECFKWCVTRALYPVRSHPERITKILRNQASHLVWDDIKFPME</sequence>
<keyword evidence="4" id="KW-1185">Reference proteome</keyword>
<evidence type="ECO:0000313" key="4">
    <source>
        <dbReference type="Proteomes" id="UP000225706"/>
    </source>
</evidence>
<evidence type="ECO:0000259" key="2">
    <source>
        <dbReference type="SMART" id="SM00959"/>
    </source>
</evidence>
<dbReference type="PANTHER" id="PTHR31511">
    <property type="entry name" value="PROTEIN CBG23764"/>
    <property type="match status" value="1"/>
</dbReference>
<feature type="region of interest" description="Disordered" evidence="1">
    <location>
        <begin position="174"/>
        <end position="207"/>
    </location>
</feature>
<dbReference type="AlphaFoldDB" id="A0A2B4RB18"/>
<gene>
    <name evidence="3" type="ORF">AWC38_SpisGene20967</name>
</gene>
<feature type="compositionally biased region" description="Low complexity" evidence="1">
    <location>
        <begin position="114"/>
        <end position="128"/>
    </location>
</feature>
<dbReference type="Proteomes" id="UP000225706">
    <property type="component" value="Unassembled WGS sequence"/>
</dbReference>
<feature type="domain" description="Rho termination factor-like N-terminal" evidence="2">
    <location>
        <begin position="3"/>
        <end position="45"/>
    </location>
</feature>
<dbReference type="InterPro" id="IPR011112">
    <property type="entry name" value="Rho-like_N"/>
</dbReference>
<dbReference type="EMBL" id="LSMT01000719">
    <property type="protein sequence ID" value="PFX14851.1"/>
    <property type="molecule type" value="Genomic_DNA"/>
</dbReference>
<feature type="compositionally biased region" description="Basic and acidic residues" evidence="1">
    <location>
        <begin position="129"/>
        <end position="146"/>
    </location>
</feature>
<organism evidence="3 4">
    <name type="scientific">Stylophora pistillata</name>
    <name type="common">Smooth cauliflower coral</name>
    <dbReference type="NCBI Taxonomy" id="50429"/>
    <lineage>
        <taxon>Eukaryota</taxon>
        <taxon>Metazoa</taxon>
        <taxon>Cnidaria</taxon>
        <taxon>Anthozoa</taxon>
        <taxon>Hexacorallia</taxon>
        <taxon>Scleractinia</taxon>
        <taxon>Astrocoeniina</taxon>
        <taxon>Pocilloporidae</taxon>
        <taxon>Stylophora</taxon>
    </lineage>
</organism>
<dbReference type="PANTHER" id="PTHR31511:SF12">
    <property type="entry name" value="RHO TERMINATION FACTOR N-TERMINAL DOMAIN-CONTAINING PROTEIN"/>
    <property type="match status" value="1"/>
</dbReference>
<feature type="region of interest" description="Disordered" evidence="1">
    <location>
        <begin position="110"/>
        <end position="146"/>
    </location>
</feature>
<dbReference type="SMART" id="SM00959">
    <property type="entry name" value="Rho_N"/>
    <property type="match status" value="2"/>
</dbReference>
<proteinExistence type="predicted"/>